<dbReference type="Proteomes" id="UP000185024">
    <property type="component" value="Unassembled WGS sequence"/>
</dbReference>
<dbReference type="PANTHER" id="PTHR35149">
    <property type="entry name" value="SLL5132 PROTEIN"/>
    <property type="match status" value="1"/>
</dbReference>
<dbReference type="GeneID" id="97277841"/>
<name>A0A1N6D745_9GAMM</name>
<dbReference type="EMBL" id="FSQX01000001">
    <property type="protein sequence ID" value="SIN66630.1"/>
    <property type="molecule type" value="Genomic_DNA"/>
</dbReference>
<dbReference type="RefSeq" id="WP_074210324.1">
    <property type="nucleotide sequence ID" value="NZ_BJOI01000057.1"/>
</dbReference>
<evidence type="ECO:0000313" key="4">
    <source>
        <dbReference type="Proteomes" id="UP000185024"/>
    </source>
</evidence>
<organism evidence="3 4">
    <name type="scientific">Vreelandella aquamarina</name>
    <dbReference type="NCBI Taxonomy" id="77097"/>
    <lineage>
        <taxon>Bacteria</taxon>
        <taxon>Pseudomonadati</taxon>
        <taxon>Pseudomonadota</taxon>
        <taxon>Gammaproteobacteria</taxon>
        <taxon>Oceanospirillales</taxon>
        <taxon>Halomonadaceae</taxon>
        <taxon>Vreelandella</taxon>
    </lineage>
</organism>
<sequence>MTATAPLEKGILSVRELLGDESLDIPVYQRPYKWTTKNISQLFADITLHKDKTAYRLGTVVFHQEKDENGKIKRNIVDGQQRTLSLMLAVRALINERIGPKVSNPITRKDLLVTLETLGKNMKDPHFSNLTSQTNLHNNYLAVSRIVSRPEFTEEMVHFLLNQCELVFFELNDISEAFQFFDSQNARGRDLEPHDLLKAFHLREFTDEDEHLKADVVSQWENSDSETLARLFANYLFRIRNWSRGESARYFGKEHTHLFKGVNINRIDRYPYVEQLRMAHHFVDEYNQHYQRRIDGNRMSFPFHLDQIIINGRRFFEMIGHYQQKIASFQREFQPSKGETSDAQLQHLPELEGFAPRILSELDAYEGKGRTGDRYVRSLFNCLLIAYIDKFGMVEISRAIEKVFIWAYSLRLKMQVVQLASMDNHVLENNLFLLIKEATQPADFLGVELPVLPKVNASKAAAIEKLFKEMRYCE</sequence>
<dbReference type="InterPro" id="IPR057156">
    <property type="entry name" value="DUF7834"/>
</dbReference>
<protein>
    <submittedName>
        <fullName evidence="3">Uncharacterized protein</fullName>
    </submittedName>
</protein>
<gene>
    <name evidence="3" type="ORF">SAMN05878438_2023</name>
</gene>
<dbReference type="Pfam" id="PF25202">
    <property type="entry name" value="DUF7834"/>
    <property type="match status" value="1"/>
</dbReference>
<reference evidence="3 4" key="1">
    <citation type="submission" date="2016-11" db="EMBL/GenBank/DDBJ databases">
        <authorList>
            <person name="Jaros S."/>
            <person name="Januszkiewicz K."/>
            <person name="Wedrychowicz H."/>
        </authorList>
    </citation>
    <scope>NUCLEOTIDE SEQUENCE [LARGE SCALE GENOMIC DNA]</scope>
    <source>
        <strain evidence="3 4">ACAM 239</strain>
    </source>
</reference>
<proteinExistence type="predicted"/>
<evidence type="ECO:0000259" key="1">
    <source>
        <dbReference type="Pfam" id="PF03235"/>
    </source>
</evidence>
<evidence type="ECO:0000313" key="3">
    <source>
        <dbReference type="EMBL" id="SIN66630.1"/>
    </source>
</evidence>
<feature type="domain" description="GmrSD restriction endonucleases N-terminal" evidence="1">
    <location>
        <begin position="15"/>
        <end position="201"/>
    </location>
</feature>
<dbReference type="InterPro" id="IPR004919">
    <property type="entry name" value="GmrSD_N"/>
</dbReference>
<feature type="domain" description="DUF7834" evidence="2">
    <location>
        <begin position="213"/>
        <end position="456"/>
    </location>
</feature>
<dbReference type="AlphaFoldDB" id="A0A1N6D745"/>
<evidence type="ECO:0000259" key="2">
    <source>
        <dbReference type="Pfam" id="PF25202"/>
    </source>
</evidence>
<dbReference type="PANTHER" id="PTHR35149:SF2">
    <property type="entry name" value="DUF262 DOMAIN-CONTAINING PROTEIN"/>
    <property type="match status" value="1"/>
</dbReference>
<accession>A0A1N6D745</accession>
<dbReference type="Pfam" id="PF03235">
    <property type="entry name" value="GmrSD_N"/>
    <property type="match status" value="1"/>
</dbReference>